<dbReference type="InterPro" id="IPR043128">
    <property type="entry name" value="Rev_trsase/Diguanyl_cyclase"/>
</dbReference>
<dbReference type="SUPFAM" id="SSF141868">
    <property type="entry name" value="EAL domain-like"/>
    <property type="match status" value="1"/>
</dbReference>
<evidence type="ECO:0000259" key="2">
    <source>
        <dbReference type="PROSITE" id="PS50887"/>
    </source>
</evidence>
<feature type="domain" description="EAL" evidence="1">
    <location>
        <begin position="356"/>
        <end position="611"/>
    </location>
</feature>
<evidence type="ECO:0000313" key="4">
    <source>
        <dbReference type="Proteomes" id="UP001500021"/>
    </source>
</evidence>
<evidence type="ECO:0000313" key="3">
    <source>
        <dbReference type="EMBL" id="GAA0813028.1"/>
    </source>
</evidence>
<dbReference type="Pfam" id="PF00563">
    <property type="entry name" value="EAL"/>
    <property type="match status" value="1"/>
</dbReference>
<dbReference type="SMART" id="SM00052">
    <property type="entry name" value="EAL"/>
    <property type="match status" value="1"/>
</dbReference>
<dbReference type="PANTHER" id="PTHR33121">
    <property type="entry name" value="CYCLIC DI-GMP PHOSPHODIESTERASE PDEF"/>
    <property type="match status" value="1"/>
</dbReference>
<dbReference type="PROSITE" id="PS50883">
    <property type="entry name" value="EAL"/>
    <property type="match status" value="1"/>
</dbReference>
<reference evidence="4" key="1">
    <citation type="journal article" date="2019" name="Int. J. Syst. Evol. Microbiol.">
        <title>The Global Catalogue of Microorganisms (GCM) 10K type strain sequencing project: providing services to taxonomists for standard genome sequencing and annotation.</title>
        <authorList>
            <consortium name="The Broad Institute Genomics Platform"/>
            <consortium name="The Broad Institute Genome Sequencing Center for Infectious Disease"/>
            <person name="Wu L."/>
            <person name="Ma J."/>
        </authorList>
    </citation>
    <scope>NUCLEOTIDE SEQUENCE [LARGE SCALE GENOMIC DNA]</scope>
    <source>
        <strain evidence="4">JCM 15608</strain>
    </source>
</reference>
<sequence>MNNNALFIISLQHELAMAIGNKLDLNAMLKVFLKVCFSRLNLTSAHVYMYTDKNGTPKSFSAEEDNSFNHLLSIPKNKRNQPWQNNTILQDFALQVEQTKLKQMFTCQNGQHLYGFIIPKHGVLIFETHYQVETTVLKALTPILKKLATSCYTSIVHDTLVQEVYSRQLAEETVIFQAQHDGLTGLYNRQHFNNLLANSIDNAIKDNQLGAVVFIDLNRFKPINDALGHAVGDKILVTLANRLHTIANQNIDIARFGGDEFTLLINQLRSQKSQEYQLEISEIIQSINQALASAFIVDGNAYKLSCSIGYALFPLQSDMSTSIIKYADIAMYEAKRAKTTLGLQYHTAMSDKINKRLAYIEDMKASLVAGDFRLHYQAQYNHSGQITGAEALLRWQHPVHGMESPAVYIPIAEESNLIIAIGQWVLEQACRDIKQLETLGLPSSFKRVFINISAKQLIQADFQDKMLAAIEQQKINAQHIALELTENLLVEDIEKSITLINALKAQSVDCAIDDFGTGYSSLNYLKKIPASVLKIDRSFVTNINQSSESAAIASMIISLGKTLNMKVLAEGVETLEELSCLKTLGCYHYQGFYFSKPLPLESFIELLNSSE</sequence>
<dbReference type="InterPro" id="IPR029787">
    <property type="entry name" value="Nucleotide_cyclase"/>
</dbReference>
<dbReference type="CDD" id="cd01948">
    <property type="entry name" value="EAL"/>
    <property type="match status" value="1"/>
</dbReference>
<dbReference type="InterPro" id="IPR035919">
    <property type="entry name" value="EAL_sf"/>
</dbReference>
<dbReference type="EMBL" id="BAAAFA010000002">
    <property type="protein sequence ID" value="GAA0813028.1"/>
    <property type="molecule type" value="Genomic_DNA"/>
</dbReference>
<dbReference type="PROSITE" id="PS50887">
    <property type="entry name" value="GGDEF"/>
    <property type="match status" value="1"/>
</dbReference>
<dbReference type="Proteomes" id="UP001500021">
    <property type="component" value="Unassembled WGS sequence"/>
</dbReference>
<organism evidence="3 4">
    <name type="scientific">Colwellia asteriadis</name>
    <dbReference type="NCBI Taxonomy" id="517723"/>
    <lineage>
        <taxon>Bacteria</taxon>
        <taxon>Pseudomonadati</taxon>
        <taxon>Pseudomonadota</taxon>
        <taxon>Gammaproteobacteria</taxon>
        <taxon>Alteromonadales</taxon>
        <taxon>Colwelliaceae</taxon>
        <taxon>Colwellia</taxon>
    </lineage>
</organism>
<gene>
    <name evidence="3" type="ORF">GCM10009111_07770</name>
</gene>
<dbReference type="Pfam" id="PF00990">
    <property type="entry name" value="GGDEF"/>
    <property type="match status" value="1"/>
</dbReference>
<evidence type="ECO:0000259" key="1">
    <source>
        <dbReference type="PROSITE" id="PS50883"/>
    </source>
</evidence>
<dbReference type="InterPro" id="IPR001633">
    <property type="entry name" value="EAL_dom"/>
</dbReference>
<accession>A0ABP3WEQ5</accession>
<dbReference type="PANTHER" id="PTHR33121:SF79">
    <property type="entry name" value="CYCLIC DI-GMP PHOSPHODIESTERASE PDED-RELATED"/>
    <property type="match status" value="1"/>
</dbReference>
<protein>
    <submittedName>
        <fullName evidence="3">Uncharacterized protein</fullName>
    </submittedName>
</protein>
<dbReference type="Gene3D" id="3.20.20.450">
    <property type="entry name" value="EAL domain"/>
    <property type="match status" value="1"/>
</dbReference>
<feature type="domain" description="GGDEF" evidence="2">
    <location>
        <begin position="208"/>
        <end position="351"/>
    </location>
</feature>
<dbReference type="InterPro" id="IPR050706">
    <property type="entry name" value="Cyclic-di-GMP_PDE-like"/>
</dbReference>
<name>A0ABP3WEQ5_9GAMM</name>
<dbReference type="NCBIfam" id="TIGR00254">
    <property type="entry name" value="GGDEF"/>
    <property type="match status" value="1"/>
</dbReference>
<dbReference type="InterPro" id="IPR000160">
    <property type="entry name" value="GGDEF_dom"/>
</dbReference>
<dbReference type="Gene3D" id="3.30.70.270">
    <property type="match status" value="1"/>
</dbReference>
<comment type="caution">
    <text evidence="3">The sequence shown here is derived from an EMBL/GenBank/DDBJ whole genome shotgun (WGS) entry which is preliminary data.</text>
</comment>
<dbReference type="SUPFAM" id="SSF55073">
    <property type="entry name" value="Nucleotide cyclase"/>
    <property type="match status" value="1"/>
</dbReference>
<dbReference type="SMART" id="SM00267">
    <property type="entry name" value="GGDEF"/>
    <property type="match status" value="1"/>
</dbReference>
<proteinExistence type="predicted"/>
<keyword evidence="4" id="KW-1185">Reference proteome</keyword>
<dbReference type="CDD" id="cd01949">
    <property type="entry name" value="GGDEF"/>
    <property type="match status" value="1"/>
</dbReference>